<gene>
    <name evidence="1" type="ORF">GCM10012278_71930</name>
</gene>
<accession>A0A918ABA2</accession>
<evidence type="ECO:0008006" key="3">
    <source>
        <dbReference type="Google" id="ProtNLM"/>
    </source>
</evidence>
<evidence type="ECO:0000313" key="2">
    <source>
        <dbReference type="Proteomes" id="UP000660745"/>
    </source>
</evidence>
<dbReference type="InterPro" id="IPR019587">
    <property type="entry name" value="Polyketide_cyclase/dehydratase"/>
</dbReference>
<keyword evidence="2" id="KW-1185">Reference proteome</keyword>
<dbReference type="EMBL" id="BMNK01000017">
    <property type="protein sequence ID" value="GGP14786.1"/>
    <property type="molecule type" value="Genomic_DNA"/>
</dbReference>
<sequence length="151" mass="16907">MTRFEVITHILAPPERIFAESLSVEAHTASMSASGERAVAGITSGRLALGDQVTWRARHFAVTWHLTSAITACDPPVSFVDEQVAGPFRHWWHEHRFEADGDGGTLMRDVIDFAAPAGPLGRIAEALVLRRHMTRLILRRNHHLKTVTERR</sequence>
<dbReference type="CDD" id="cd07820">
    <property type="entry name" value="SRPBCC_3"/>
    <property type="match status" value="1"/>
</dbReference>
<dbReference type="RefSeq" id="WP_189143202.1">
    <property type="nucleotide sequence ID" value="NZ_BMNK01000017.1"/>
</dbReference>
<comment type="caution">
    <text evidence="1">The sequence shown here is derived from an EMBL/GenBank/DDBJ whole genome shotgun (WGS) entry which is preliminary data.</text>
</comment>
<protein>
    <recommendedName>
        <fullName evidence="3">Cyclase</fullName>
    </recommendedName>
</protein>
<reference evidence="1" key="2">
    <citation type="submission" date="2020-09" db="EMBL/GenBank/DDBJ databases">
        <authorList>
            <person name="Sun Q."/>
            <person name="Zhou Y."/>
        </authorList>
    </citation>
    <scope>NUCLEOTIDE SEQUENCE</scope>
    <source>
        <strain evidence="1">CGMCC 4.7430</strain>
    </source>
</reference>
<organism evidence="1 2">
    <name type="scientific">Nonomuraea glycinis</name>
    <dbReference type="NCBI Taxonomy" id="2047744"/>
    <lineage>
        <taxon>Bacteria</taxon>
        <taxon>Bacillati</taxon>
        <taxon>Actinomycetota</taxon>
        <taxon>Actinomycetes</taxon>
        <taxon>Streptosporangiales</taxon>
        <taxon>Streptosporangiaceae</taxon>
        <taxon>Nonomuraea</taxon>
    </lineage>
</organism>
<reference evidence="1" key="1">
    <citation type="journal article" date="2014" name="Int. J. Syst. Evol. Microbiol.">
        <title>Complete genome sequence of Corynebacterium casei LMG S-19264T (=DSM 44701T), isolated from a smear-ripened cheese.</title>
        <authorList>
            <consortium name="US DOE Joint Genome Institute (JGI-PGF)"/>
            <person name="Walter F."/>
            <person name="Albersmeier A."/>
            <person name="Kalinowski J."/>
            <person name="Ruckert C."/>
        </authorList>
    </citation>
    <scope>NUCLEOTIDE SEQUENCE</scope>
    <source>
        <strain evidence="1">CGMCC 4.7430</strain>
    </source>
</reference>
<evidence type="ECO:0000313" key="1">
    <source>
        <dbReference type="EMBL" id="GGP14786.1"/>
    </source>
</evidence>
<dbReference type="SUPFAM" id="SSF55961">
    <property type="entry name" value="Bet v1-like"/>
    <property type="match status" value="1"/>
</dbReference>
<dbReference type="Gene3D" id="3.30.530.20">
    <property type="match status" value="1"/>
</dbReference>
<name>A0A918ABA2_9ACTN</name>
<proteinExistence type="predicted"/>
<dbReference type="AlphaFoldDB" id="A0A918ABA2"/>
<dbReference type="Proteomes" id="UP000660745">
    <property type="component" value="Unassembled WGS sequence"/>
</dbReference>
<dbReference type="Pfam" id="PF10604">
    <property type="entry name" value="Polyketide_cyc2"/>
    <property type="match status" value="1"/>
</dbReference>
<dbReference type="InterPro" id="IPR023393">
    <property type="entry name" value="START-like_dom_sf"/>
</dbReference>